<keyword evidence="5" id="KW-1185">Reference proteome</keyword>
<dbReference type="EMBL" id="CP042806">
    <property type="protein sequence ID" value="QEE28774.1"/>
    <property type="molecule type" value="Genomic_DNA"/>
</dbReference>
<feature type="binding site" evidence="3">
    <location>
        <position position="88"/>
    </location>
    <ligand>
        <name>Zn(2+)</name>
        <dbReference type="ChEBI" id="CHEBI:29105"/>
        <label>1</label>
    </ligand>
</feature>
<dbReference type="Proteomes" id="UP000321820">
    <property type="component" value="Chromosome"/>
</dbReference>
<dbReference type="Gene3D" id="3.30.70.360">
    <property type="match status" value="1"/>
</dbReference>
<proteinExistence type="inferred from homology"/>
<dbReference type="NCBIfam" id="TIGR01879">
    <property type="entry name" value="hydantase"/>
    <property type="match status" value="1"/>
</dbReference>
<feature type="binding site" evidence="3">
    <location>
        <position position="381"/>
    </location>
    <ligand>
        <name>Zn(2+)</name>
        <dbReference type="ChEBI" id="CHEBI:29105"/>
        <label>2</label>
    </ligand>
</feature>
<protein>
    <submittedName>
        <fullName evidence="4">Zn-dependent hydrolase</fullName>
    </submittedName>
</protein>
<sequence>MPINPQRMLADLRELRSLTADEDGAQRVAWTPTWLKARAWFYEKLKALPVTQHLDAAGNNWVTLPGKSGKTLVLGSHLDSVPNGGWLDGCLGVLCGLEILRGLNEDYDGKPPFTVRLVDWADEEGARFGRSLFGSSAFAGTHTIGADRVRRDRDGITLEDALRQCGVDVEKIGGASVERGDIAAYLELHIEQGPVLERLGLPLGVVLGTKGVERHAITFHGQEAHSGSTPMGDRRDALAAAAKLALEIRSIAGKHADAVCTMGSVKTFPGIVTAVVGRCEATLDQRDLDVDVLAGMYADAKAASERFAAEERCTVEWSKIWNIEPIPFHPELIALCDEAVREVSGTSHRMPSGPLHDAAEVCRAGIPTVMMFVQSLQGISHNKIEDTRPEHLEMAALAFDRLARKTLGWMASA</sequence>
<feature type="binding site" evidence="3">
    <location>
        <position position="88"/>
    </location>
    <ligand>
        <name>Zn(2+)</name>
        <dbReference type="ChEBI" id="CHEBI:29105"/>
        <label>2</label>
    </ligand>
</feature>
<comment type="cofactor">
    <cofactor evidence="3">
        <name>Zn(2+)</name>
        <dbReference type="ChEBI" id="CHEBI:29105"/>
    </cofactor>
    <text evidence="3">Binds 2 Zn(2+) ions per subunit.</text>
</comment>
<comment type="similarity">
    <text evidence="1">Belongs to the peptidase M20 family.</text>
</comment>
<dbReference type="PANTHER" id="PTHR32494:SF5">
    <property type="entry name" value="ALLANTOATE AMIDOHYDROLASE"/>
    <property type="match status" value="1"/>
</dbReference>
<dbReference type="RefSeq" id="WP_147647967.1">
    <property type="nucleotide sequence ID" value="NZ_CP042806.1"/>
</dbReference>
<organism evidence="4 5">
    <name type="scientific">Terriglobus albidus</name>
    <dbReference type="NCBI Taxonomy" id="1592106"/>
    <lineage>
        <taxon>Bacteria</taxon>
        <taxon>Pseudomonadati</taxon>
        <taxon>Acidobacteriota</taxon>
        <taxon>Terriglobia</taxon>
        <taxon>Terriglobales</taxon>
        <taxon>Acidobacteriaceae</taxon>
        <taxon>Terriglobus</taxon>
    </lineage>
</organism>
<dbReference type="SUPFAM" id="SSF55031">
    <property type="entry name" value="Bacterial exopeptidase dimerisation domain"/>
    <property type="match status" value="1"/>
</dbReference>
<dbReference type="PANTHER" id="PTHR32494">
    <property type="entry name" value="ALLANTOATE DEIMINASE-RELATED"/>
    <property type="match status" value="1"/>
</dbReference>
<dbReference type="AlphaFoldDB" id="A0A5B9EAS2"/>
<evidence type="ECO:0000256" key="3">
    <source>
        <dbReference type="PIRSR" id="PIRSR001235-1"/>
    </source>
</evidence>
<dbReference type="GO" id="GO:0016813">
    <property type="term" value="F:hydrolase activity, acting on carbon-nitrogen (but not peptide) bonds, in linear amidines"/>
    <property type="evidence" value="ECO:0007669"/>
    <property type="project" value="InterPro"/>
</dbReference>
<dbReference type="OrthoDB" id="9808195at2"/>
<name>A0A5B9EAS2_9BACT</name>
<gene>
    <name evidence="4" type="ORF">FTW19_12645</name>
</gene>
<dbReference type="InterPro" id="IPR036264">
    <property type="entry name" value="Bact_exopeptidase_dim_dom"/>
</dbReference>
<evidence type="ECO:0000313" key="5">
    <source>
        <dbReference type="Proteomes" id="UP000321820"/>
    </source>
</evidence>
<keyword evidence="3" id="KW-0479">Metal-binding</keyword>
<accession>A0A5B9EAS2</accession>
<evidence type="ECO:0000256" key="1">
    <source>
        <dbReference type="ARBA" id="ARBA00006153"/>
    </source>
</evidence>
<feature type="binding site" evidence="3">
    <location>
        <position position="77"/>
    </location>
    <ligand>
        <name>Zn(2+)</name>
        <dbReference type="ChEBI" id="CHEBI:29105"/>
        <label>1</label>
    </ligand>
</feature>
<dbReference type="InterPro" id="IPR002933">
    <property type="entry name" value="Peptidase_M20"/>
</dbReference>
<dbReference type="PIRSF" id="PIRSF001235">
    <property type="entry name" value="Amidase_carbamoylase"/>
    <property type="match status" value="1"/>
</dbReference>
<reference evidence="4 5" key="1">
    <citation type="submission" date="2019-08" db="EMBL/GenBank/DDBJ databases">
        <title>Complete genome sequence of Terriglobus albidus strain ORNL.</title>
        <authorList>
            <person name="Podar M."/>
        </authorList>
    </citation>
    <scope>NUCLEOTIDE SEQUENCE [LARGE SCALE GENOMIC DNA]</scope>
    <source>
        <strain evidence="4 5">ORNL</strain>
    </source>
</reference>
<dbReference type="SUPFAM" id="SSF53187">
    <property type="entry name" value="Zn-dependent exopeptidases"/>
    <property type="match status" value="1"/>
</dbReference>
<dbReference type="KEGG" id="talb:FTW19_12645"/>
<dbReference type="GO" id="GO:0046872">
    <property type="term" value="F:metal ion binding"/>
    <property type="evidence" value="ECO:0007669"/>
    <property type="project" value="UniProtKB-KW"/>
</dbReference>
<dbReference type="InterPro" id="IPR010158">
    <property type="entry name" value="Amidase_Cbmase"/>
</dbReference>
<feature type="binding site" evidence="3">
    <location>
        <position position="124"/>
    </location>
    <ligand>
        <name>Zn(2+)</name>
        <dbReference type="ChEBI" id="CHEBI:29105"/>
        <label>2</label>
    </ligand>
</feature>
<dbReference type="Gene3D" id="3.40.630.10">
    <property type="entry name" value="Zn peptidases"/>
    <property type="match status" value="1"/>
</dbReference>
<keyword evidence="2 4" id="KW-0378">Hydrolase</keyword>
<keyword evidence="3" id="KW-0862">Zinc</keyword>
<feature type="binding site" evidence="3">
    <location>
        <position position="189"/>
    </location>
    <ligand>
        <name>Zn(2+)</name>
        <dbReference type="ChEBI" id="CHEBI:29105"/>
        <label>1</label>
    </ligand>
</feature>
<evidence type="ECO:0000313" key="4">
    <source>
        <dbReference type="EMBL" id="QEE28774.1"/>
    </source>
</evidence>
<dbReference type="CDD" id="cd03884">
    <property type="entry name" value="M20_bAS"/>
    <property type="match status" value="1"/>
</dbReference>
<dbReference type="Pfam" id="PF01546">
    <property type="entry name" value="Peptidase_M20"/>
    <property type="match status" value="1"/>
</dbReference>
<evidence type="ECO:0000256" key="2">
    <source>
        <dbReference type="ARBA" id="ARBA00022801"/>
    </source>
</evidence>